<dbReference type="GeneID" id="5854119"/>
<dbReference type="GO" id="GO:0003700">
    <property type="term" value="F:DNA-binding transcription factor activity"/>
    <property type="evidence" value="ECO:0007669"/>
    <property type="project" value="InterPro"/>
</dbReference>
<proteinExistence type="predicted"/>
<evidence type="ECO:0000313" key="4">
    <source>
        <dbReference type="Proteomes" id="UP000008837"/>
    </source>
</evidence>
<feature type="compositionally biased region" description="Polar residues" evidence="2">
    <location>
        <begin position="26"/>
        <end position="35"/>
    </location>
</feature>
<feature type="region of interest" description="Disordered" evidence="2">
    <location>
        <begin position="22"/>
        <end position="42"/>
    </location>
</feature>
<evidence type="ECO:0008006" key="5">
    <source>
        <dbReference type="Google" id="ProtNLM"/>
    </source>
</evidence>
<feature type="compositionally biased region" description="Low complexity" evidence="2">
    <location>
        <begin position="155"/>
        <end position="167"/>
    </location>
</feature>
<dbReference type="EMBL" id="AAYY01000010">
    <property type="protein sequence ID" value="EDP42598.1"/>
    <property type="molecule type" value="Genomic_DNA"/>
</dbReference>
<keyword evidence="4" id="KW-1185">Reference proteome</keyword>
<feature type="region of interest" description="Disordered" evidence="2">
    <location>
        <begin position="146"/>
        <end position="175"/>
    </location>
</feature>
<dbReference type="InParanoid" id="A8Q5N5"/>
<dbReference type="PANTHER" id="PTHR46910:SF38">
    <property type="entry name" value="ZN(2)-C6 FUNGAL-TYPE DOMAIN-CONTAINING PROTEIN"/>
    <property type="match status" value="1"/>
</dbReference>
<reference evidence="3 4" key="1">
    <citation type="journal article" date="2007" name="Proc. Natl. Acad. Sci. U.S.A.">
        <title>Dandruff-associated Malassezia genomes reveal convergent and divergent virulence traits shared with plant and human fungal pathogens.</title>
        <authorList>
            <person name="Xu J."/>
            <person name="Saunders C.W."/>
            <person name="Hu P."/>
            <person name="Grant R.A."/>
            <person name="Boekhout T."/>
            <person name="Kuramae E.E."/>
            <person name="Kronstad J.W."/>
            <person name="Deangelis Y.M."/>
            <person name="Reeder N.L."/>
            <person name="Johnstone K.R."/>
            <person name="Leland M."/>
            <person name="Fieno A.M."/>
            <person name="Begley W.M."/>
            <person name="Sun Y."/>
            <person name="Lacey M.P."/>
            <person name="Chaudhary T."/>
            <person name="Keough T."/>
            <person name="Chu L."/>
            <person name="Sears R."/>
            <person name="Yuan B."/>
            <person name="Dawson T.L.Jr."/>
        </authorList>
    </citation>
    <scope>NUCLEOTIDE SEQUENCE [LARGE SCALE GENOMIC DNA]</scope>
    <source>
        <strain evidence="4">ATCC MYA-4612 / CBS 7966</strain>
    </source>
</reference>
<organism evidence="3 4">
    <name type="scientific">Malassezia globosa (strain ATCC MYA-4612 / CBS 7966)</name>
    <name type="common">Dandruff-associated fungus</name>
    <dbReference type="NCBI Taxonomy" id="425265"/>
    <lineage>
        <taxon>Eukaryota</taxon>
        <taxon>Fungi</taxon>
        <taxon>Dikarya</taxon>
        <taxon>Basidiomycota</taxon>
        <taxon>Ustilaginomycotina</taxon>
        <taxon>Malasseziomycetes</taxon>
        <taxon>Malasseziales</taxon>
        <taxon>Malasseziaceae</taxon>
        <taxon>Malassezia</taxon>
    </lineage>
</organism>
<gene>
    <name evidence="3" type="ORF">MGL_2798</name>
</gene>
<dbReference type="CDD" id="cd12148">
    <property type="entry name" value="fungal_TF_MHR"/>
    <property type="match status" value="1"/>
</dbReference>
<dbReference type="VEuPathDB" id="FungiDB:MGL_2798"/>
<dbReference type="OMA" id="FIQCMIL"/>
<keyword evidence="1" id="KW-0539">Nucleus</keyword>
<name>A8Q5N5_MALGO</name>
<dbReference type="RefSeq" id="XP_001729812.1">
    <property type="nucleotide sequence ID" value="XM_001729760.1"/>
</dbReference>
<dbReference type="STRING" id="425265.A8Q5N5"/>
<evidence type="ECO:0000313" key="3">
    <source>
        <dbReference type="EMBL" id="EDP42598.1"/>
    </source>
</evidence>
<protein>
    <recommendedName>
        <fullName evidence="5">Transcription factor domain-containing protein</fullName>
    </recommendedName>
</protein>
<dbReference type="Proteomes" id="UP000008837">
    <property type="component" value="Unassembled WGS sequence"/>
</dbReference>
<accession>A8Q5N5</accession>
<dbReference type="InterPro" id="IPR050987">
    <property type="entry name" value="AtrR-like"/>
</dbReference>
<dbReference type="OrthoDB" id="39175at2759"/>
<comment type="caution">
    <text evidence="3">The sequence shown here is derived from an EMBL/GenBank/DDBJ whole genome shotgun (WGS) entry which is preliminary data.</text>
</comment>
<sequence length="637" mass="70373">MTDNSMSVGEWTPNLWHMSAPKPTPVLSSEPSQPSLGLAGISNVQPNNPLWMTPDSFQTSQEPFMEMPFKNNIGVNIPFNSSNNNTGDNEASPGISDMSINNCAVLDTPVHNVTSVGPTNAHLNGTFAFSSPGQDLSLLTKPVNVQETSMKHESSAPTSPASPSTPSFTQAKAAVRETRSSSITTDFSTKQLLDFCLSHDMNKSSLLPHRSASVSSVSGVELGNSEDILCICILDPSGSVAYRAKNSYYPTLEALYHVETHEIELPGGSHMLASSTNKSGTKEMPDMFPLHSRSWEGSDYFKLGCEASSLLKVSAVNTLIHTAMNDLETFLPFIQPYEIEECVTNLVKARSASSWSPLQVRQKTSLLLLLCALGSSLRLSVSVPMDSKRNHSTALPWEFGHRCFLLARGLLCPRQLKLQSEEMTMEFIQCMILVHMYMIRCNDREASWSPLAYGGMALKHACQTMHINQSDVLFTQSMLRWEMTKRCMWVLYIQEATSRIEGYLVSPRCLWTYAPLSIELPVYLHGIFTPEGRADDAITSECMNRFNSQIELCQIFVRALQMKLHENAPVSQEQKNAAVSLQNQLTEWALKTPCLAHVTAESDTPALPSKKWAGSEALDSSNVYVLCSYLLSQATSR</sequence>
<evidence type="ECO:0000256" key="1">
    <source>
        <dbReference type="ARBA" id="ARBA00023242"/>
    </source>
</evidence>
<dbReference type="AlphaFoldDB" id="A8Q5N5"/>
<dbReference type="PANTHER" id="PTHR46910">
    <property type="entry name" value="TRANSCRIPTION FACTOR PDR1"/>
    <property type="match status" value="1"/>
</dbReference>
<evidence type="ECO:0000256" key="2">
    <source>
        <dbReference type="SAM" id="MobiDB-lite"/>
    </source>
</evidence>
<dbReference type="KEGG" id="mgl:MGL_2798"/>